<sequence length="77" mass="9055">MKKHYESFEEIEKELAMIRLKRQIAAESIRFTVNKTKDQLSPDNLVVQTTDWFRKVLLGLITKKALKSIVHLIQKKS</sequence>
<name>A0A2S7KME0_9FLAO</name>
<organism evidence="1 2">
    <name type="scientific">Aureitalea marina</name>
    <dbReference type="NCBI Taxonomy" id="930804"/>
    <lineage>
        <taxon>Bacteria</taxon>
        <taxon>Pseudomonadati</taxon>
        <taxon>Bacteroidota</taxon>
        <taxon>Flavobacteriia</taxon>
        <taxon>Flavobacteriales</taxon>
        <taxon>Flavobacteriaceae</taxon>
        <taxon>Aureitalea</taxon>
    </lineage>
</organism>
<dbReference type="AlphaFoldDB" id="A0A2S7KME0"/>
<gene>
    <name evidence="1" type="ORF">BST85_01930</name>
</gene>
<evidence type="ECO:0008006" key="3">
    <source>
        <dbReference type="Google" id="ProtNLM"/>
    </source>
</evidence>
<dbReference type="EMBL" id="MQUB01000001">
    <property type="protein sequence ID" value="PQB03799.1"/>
    <property type="molecule type" value="Genomic_DNA"/>
</dbReference>
<dbReference type="Pfam" id="PF19852">
    <property type="entry name" value="DUF6327"/>
    <property type="match status" value="1"/>
</dbReference>
<evidence type="ECO:0000313" key="2">
    <source>
        <dbReference type="Proteomes" id="UP000239800"/>
    </source>
</evidence>
<accession>A0A2S7KME0</accession>
<proteinExistence type="predicted"/>
<dbReference type="OrthoDB" id="1149272at2"/>
<reference evidence="1 2" key="1">
    <citation type="submission" date="2016-11" db="EMBL/GenBank/DDBJ databases">
        <title>Trade-off between light-utilization and light-protection in marine flavobacteria.</title>
        <authorList>
            <person name="Kumagai Y."/>
        </authorList>
    </citation>
    <scope>NUCLEOTIDE SEQUENCE [LARGE SCALE GENOMIC DNA]</scope>
    <source>
        <strain evidence="1 2">NBRC 107741</strain>
    </source>
</reference>
<dbReference type="RefSeq" id="WP_104811720.1">
    <property type="nucleotide sequence ID" value="NZ_MQUB01000001.1"/>
</dbReference>
<protein>
    <recommendedName>
        <fullName evidence="3">Glutaminyl-tRNA synthetase</fullName>
    </recommendedName>
</protein>
<keyword evidence="2" id="KW-1185">Reference proteome</keyword>
<comment type="caution">
    <text evidence="1">The sequence shown here is derived from an EMBL/GenBank/DDBJ whole genome shotgun (WGS) entry which is preliminary data.</text>
</comment>
<dbReference type="Proteomes" id="UP000239800">
    <property type="component" value="Unassembled WGS sequence"/>
</dbReference>
<dbReference type="InterPro" id="IPR046290">
    <property type="entry name" value="DUF6327"/>
</dbReference>
<evidence type="ECO:0000313" key="1">
    <source>
        <dbReference type="EMBL" id="PQB03799.1"/>
    </source>
</evidence>